<comment type="caution">
    <text evidence="2">The sequence shown here is derived from an EMBL/GenBank/DDBJ whole genome shotgun (WGS) entry which is preliminary data.</text>
</comment>
<organism evidence="2 3">
    <name type="scientific">Tothia fuscella</name>
    <dbReference type="NCBI Taxonomy" id="1048955"/>
    <lineage>
        <taxon>Eukaryota</taxon>
        <taxon>Fungi</taxon>
        <taxon>Dikarya</taxon>
        <taxon>Ascomycota</taxon>
        <taxon>Pezizomycotina</taxon>
        <taxon>Dothideomycetes</taxon>
        <taxon>Pleosporomycetidae</taxon>
        <taxon>Venturiales</taxon>
        <taxon>Cylindrosympodiaceae</taxon>
        <taxon>Tothia</taxon>
    </lineage>
</organism>
<dbReference type="EMBL" id="MU007025">
    <property type="protein sequence ID" value="KAF2432549.1"/>
    <property type="molecule type" value="Genomic_DNA"/>
</dbReference>
<gene>
    <name evidence="2" type="ORF">EJ08DRAFT_695310</name>
</gene>
<evidence type="ECO:0000313" key="2">
    <source>
        <dbReference type="EMBL" id="KAF2432549.1"/>
    </source>
</evidence>
<feature type="compositionally biased region" description="Polar residues" evidence="1">
    <location>
        <begin position="1"/>
        <end position="11"/>
    </location>
</feature>
<dbReference type="AlphaFoldDB" id="A0A9P4NUL2"/>
<keyword evidence="3" id="KW-1185">Reference proteome</keyword>
<reference evidence="2" key="1">
    <citation type="journal article" date="2020" name="Stud. Mycol.">
        <title>101 Dothideomycetes genomes: a test case for predicting lifestyles and emergence of pathogens.</title>
        <authorList>
            <person name="Haridas S."/>
            <person name="Albert R."/>
            <person name="Binder M."/>
            <person name="Bloem J."/>
            <person name="Labutti K."/>
            <person name="Salamov A."/>
            <person name="Andreopoulos B."/>
            <person name="Baker S."/>
            <person name="Barry K."/>
            <person name="Bills G."/>
            <person name="Bluhm B."/>
            <person name="Cannon C."/>
            <person name="Castanera R."/>
            <person name="Culley D."/>
            <person name="Daum C."/>
            <person name="Ezra D."/>
            <person name="Gonzalez J."/>
            <person name="Henrissat B."/>
            <person name="Kuo A."/>
            <person name="Liang C."/>
            <person name="Lipzen A."/>
            <person name="Lutzoni F."/>
            <person name="Magnuson J."/>
            <person name="Mondo S."/>
            <person name="Nolan M."/>
            <person name="Ohm R."/>
            <person name="Pangilinan J."/>
            <person name="Park H.-J."/>
            <person name="Ramirez L."/>
            <person name="Alfaro M."/>
            <person name="Sun H."/>
            <person name="Tritt A."/>
            <person name="Yoshinaga Y."/>
            <person name="Zwiers L.-H."/>
            <person name="Turgeon B."/>
            <person name="Goodwin S."/>
            <person name="Spatafora J."/>
            <person name="Crous P."/>
            <person name="Grigoriev I."/>
        </authorList>
    </citation>
    <scope>NUCLEOTIDE SEQUENCE</scope>
    <source>
        <strain evidence="2">CBS 130266</strain>
    </source>
</reference>
<accession>A0A9P4NUL2</accession>
<evidence type="ECO:0000313" key="3">
    <source>
        <dbReference type="Proteomes" id="UP000800235"/>
    </source>
</evidence>
<proteinExistence type="predicted"/>
<sequence>MSNNQDNSFTPPTGPIVQGTGSLPELAPPHHKMPKLAMYRDPAGPKPEGTGVRGLDAESSSVITYNQTMTFDHGVRYKEQVVFRNVRDMVEFHGEVHFYGKVDFKNTVNFLKGGSVKFMAQPDTLGTILFFSDSRPRVADTNPNQPLESNTHPNSTVYNKGVEYKGVDDLTRFEDLTIFHGPVVFREKVVFGQVMFRKAVAQKGAFPPVEWRAE</sequence>
<evidence type="ECO:0000256" key="1">
    <source>
        <dbReference type="SAM" id="MobiDB-lite"/>
    </source>
</evidence>
<dbReference type="Proteomes" id="UP000800235">
    <property type="component" value="Unassembled WGS sequence"/>
</dbReference>
<protein>
    <submittedName>
        <fullName evidence="2">Uncharacterized protein</fullName>
    </submittedName>
</protein>
<feature type="region of interest" description="Disordered" evidence="1">
    <location>
        <begin position="1"/>
        <end position="30"/>
    </location>
</feature>
<name>A0A9P4NUL2_9PEZI</name>